<feature type="compositionally biased region" description="Basic and acidic residues" evidence="1">
    <location>
        <begin position="17"/>
        <end position="30"/>
    </location>
</feature>
<evidence type="ECO:0000313" key="3">
    <source>
        <dbReference type="Proteomes" id="UP001180489"/>
    </source>
</evidence>
<dbReference type="EMBL" id="JAVRFF010000028">
    <property type="protein sequence ID" value="MDT0475248.1"/>
    <property type="molecule type" value="Genomic_DNA"/>
</dbReference>
<name>A0ABU2UPQ2_9ACTN</name>
<reference evidence="2" key="1">
    <citation type="submission" date="2024-05" db="EMBL/GenBank/DDBJ databases">
        <title>30 novel species of actinomycetes from the DSMZ collection.</title>
        <authorList>
            <person name="Nouioui I."/>
        </authorList>
    </citation>
    <scope>NUCLEOTIDE SEQUENCE</scope>
    <source>
        <strain evidence="2">DSM 41014</strain>
    </source>
</reference>
<keyword evidence="3" id="KW-1185">Reference proteome</keyword>
<accession>A0ABU2UPQ2</accession>
<proteinExistence type="predicted"/>
<sequence>MAGPRQPQRLDALPGAHVEHPQPPPDREARGYLLVELPGDQLLPYDGPQTAGAR</sequence>
<gene>
    <name evidence="2" type="ORF">RM863_24265</name>
</gene>
<feature type="region of interest" description="Disordered" evidence="1">
    <location>
        <begin position="1"/>
        <end position="31"/>
    </location>
</feature>
<organism evidence="2 3">
    <name type="scientific">Streptomyces hintoniae</name>
    <dbReference type="NCBI Taxonomy" id="3075521"/>
    <lineage>
        <taxon>Bacteria</taxon>
        <taxon>Bacillati</taxon>
        <taxon>Actinomycetota</taxon>
        <taxon>Actinomycetes</taxon>
        <taxon>Kitasatosporales</taxon>
        <taxon>Streptomycetaceae</taxon>
        <taxon>Streptomyces</taxon>
    </lineage>
</organism>
<comment type="caution">
    <text evidence="2">The sequence shown here is derived from an EMBL/GenBank/DDBJ whole genome shotgun (WGS) entry which is preliminary data.</text>
</comment>
<evidence type="ECO:0000256" key="1">
    <source>
        <dbReference type="SAM" id="MobiDB-lite"/>
    </source>
</evidence>
<protein>
    <submittedName>
        <fullName evidence="2">Uncharacterized protein</fullName>
    </submittedName>
</protein>
<dbReference type="Proteomes" id="UP001180489">
    <property type="component" value="Unassembled WGS sequence"/>
</dbReference>
<evidence type="ECO:0000313" key="2">
    <source>
        <dbReference type="EMBL" id="MDT0475248.1"/>
    </source>
</evidence>
<dbReference type="RefSeq" id="WP_240678490.1">
    <property type="nucleotide sequence ID" value="NZ_JAVRFF010000028.1"/>
</dbReference>